<evidence type="ECO:0008006" key="4">
    <source>
        <dbReference type="Google" id="ProtNLM"/>
    </source>
</evidence>
<gene>
    <name evidence="2" type="ORF">CTA1_7974</name>
</gene>
<dbReference type="STRING" id="1306861.A0A4U6XN42"/>
<feature type="signal peptide" evidence="1">
    <location>
        <begin position="1"/>
        <end position="22"/>
    </location>
</feature>
<evidence type="ECO:0000313" key="3">
    <source>
        <dbReference type="Proteomes" id="UP000310108"/>
    </source>
</evidence>
<dbReference type="AlphaFoldDB" id="A0A4U6XN42"/>
<dbReference type="EMBL" id="PJEX01000050">
    <property type="protein sequence ID" value="TKW57118.1"/>
    <property type="molecule type" value="Genomic_DNA"/>
</dbReference>
<evidence type="ECO:0000256" key="1">
    <source>
        <dbReference type="SAM" id="SignalP"/>
    </source>
</evidence>
<keyword evidence="1" id="KW-0732">Signal</keyword>
<protein>
    <recommendedName>
        <fullName evidence="4">Protein kinase domain-containing protein</fullName>
    </recommendedName>
</protein>
<dbReference type="SUPFAM" id="SSF56112">
    <property type="entry name" value="Protein kinase-like (PK-like)"/>
    <property type="match status" value="1"/>
</dbReference>
<dbReference type="Proteomes" id="UP000310108">
    <property type="component" value="Unassembled WGS sequence"/>
</dbReference>
<evidence type="ECO:0000313" key="2">
    <source>
        <dbReference type="EMBL" id="TKW57118.1"/>
    </source>
</evidence>
<reference evidence="2 3" key="1">
    <citation type="journal article" date="2019" name="PLoS ONE">
        <title>Comparative genome analysis indicates high evolutionary potential of pathogenicity genes in Colletotrichum tanaceti.</title>
        <authorList>
            <person name="Lelwala R.V."/>
            <person name="Korhonen P.K."/>
            <person name="Young N.D."/>
            <person name="Scott J.B."/>
            <person name="Ades P.A."/>
            <person name="Gasser R.B."/>
            <person name="Taylor P.W.J."/>
        </authorList>
    </citation>
    <scope>NUCLEOTIDE SEQUENCE [LARGE SCALE GENOMIC DNA]</scope>
    <source>
        <strain evidence="2">BRIP57314</strain>
    </source>
</reference>
<proteinExistence type="predicted"/>
<sequence length="248" mass="28282">MVQFSSLLIATTACLFAEAAYSTPGLVMSSRRHRPTRPYGPDLGEELTLWETYNNMDEGTFNTSERAITFRVLKRIAVGSIGRVYGIDCRNIACNELGPVVLKHYYSNIGPDIERNNLARIGELKAVGSIDGDEYTLMTQWNGVYFTELPTYLRLSQSPQENFDALVDFVNSAFLMTARDAEEHLINHHILHGDINEYNILFQESEGKIISAKLVDWEDSRIISTRKVYLTLLFPYFLERTPSYILYS</sequence>
<dbReference type="InterPro" id="IPR011009">
    <property type="entry name" value="Kinase-like_dom_sf"/>
</dbReference>
<keyword evidence="3" id="KW-1185">Reference proteome</keyword>
<dbReference type="OrthoDB" id="4829645at2759"/>
<organism evidence="2 3">
    <name type="scientific">Colletotrichum tanaceti</name>
    <dbReference type="NCBI Taxonomy" id="1306861"/>
    <lineage>
        <taxon>Eukaryota</taxon>
        <taxon>Fungi</taxon>
        <taxon>Dikarya</taxon>
        <taxon>Ascomycota</taxon>
        <taxon>Pezizomycotina</taxon>
        <taxon>Sordariomycetes</taxon>
        <taxon>Hypocreomycetidae</taxon>
        <taxon>Glomerellales</taxon>
        <taxon>Glomerellaceae</taxon>
        <taxon>Colletotrichum</taxon>
        <taxon>Colletotrichum destructivum species complex</taxon>
    </lineage>
</organism>
<feature type="chain" id="PRO_5020933621" description="Protein kinase domain-containing protein" evidence="1">
    <location>
        <begin position="23"/>
        <end position="248"/>
    </location>
</feature>
<comment type="caution">
    <text evidence="2">The sequence shown here is derived from an EMBL/GenBank/DDBJ whole genome shotgun (WGS) entry which is preliminary data.</text>
</comment>
<name>A0A4U6XN42_9PEZI</name>
<accession>A0A4U6XN42</accession>